<dbReference type="OrthoDB" id="17335at2759"/>
<sequence>MSAVTVVGHLRDLAADPLNRATIVKDQGCLSGLVLFLDNEDKDVVKTALEALNFLADYQPNRSQMRDEIGMVVSLKAIINDEQNGLPLRRMAKQVYNKIIARPQNKAPPRPAGQRGPNPFFLGTSNKKAKLMTLQIRGLTTVTRRMCEEHMVKTKGVISFTFDMKRSRMIVRCRPELTPESLCEIINQTKLLTAQQVVRNEKGEEAVLSFGAIPSCNVDKGSGSGHPLPDYLPEDDDMPETSDKAISRVGGEDKENGWFGSVTSFISKSLYW</sequence>
<evidence type="ECO:0000256" key="5">
    <source>
        <dbReference type="ARBA" id="ARBA00046478"/>
    </source>
</evidence>
<dbReference type="PANTHER" id="PTHR46840:SF2">
    <property type="entry name" value="ARMADILLO REPEAT-CONTAINING PROTEIN 1"/>
    <property type="match status" value="1"/>
</dbReference>
<dbReference type="PROSITE" id="PS50176">
    <property type="entry name" value="ARM_REPEAT"/>
    <property type="match status" value="1"/>
</dbReference>
<evidence type="ECO:0000256" key="7">
    <source>
        <dbReference type="SAM" id="MobiDB-lite"/>
    </source>
</evidence>
<dbReference type="InterPro" id="IPR000225">
    <property type="entry name" value="Armadillo"/>
</dbReference>
<dbReference type="GeneID" id="116288461"/>
<dbReference type="InterPro" id="IPR016617">
    <property type="entry name" value="ARMC1"/>
</dbReference>
<dbReference type="InterPro" id="IPR011989">
    <property type="entry name" value="ARM-like"/>
</dbReference>
<comment type="function">
    <text evidence="4">In association with mitochondrial contact site and cristae organizing system (MICOS) complex components and mitochondrial outer membrane sorting assembly machinery (SAM) complex components may regulate mitochondrial dynamics playing a role in determining mitochondrial length, distribution and motility.</text>
</comment>
<feature type="repeat" description="ARM" evidence="6">
    <location>
        <begin position="28"/>
        <end position="70"/>
    </location>
</feature>
<dbReference type="InterPro" id="IPR016024">
    <property type="entry name" value="ARM-type_fold"/>
</dbReference>
<name>A0A6P8H6Z2_ACTTE</name>
<keyword evidence="3" id="KW-0496">Mitochondrion</keyword>
<feature type="region of interest" description="Disordered" evidence="7">
    <location>
        <begin position="224"/>
        <end position="243"/>
    </location>
</feature>
<dbReference type="InParanoid" id="A0A6P8H6Z2"/>
<dbReference type="SUPFAM" id="SSF48371">
    <property type="entry name" value="ARM repeat"/>
    <property type="match status" value="1"/>
</dbReference>
<evidence type="ECO:0000313" key="8">
    <source>
        <dbReference type="Proteomes" id="UP000515163"/>
    </source>
</evidence>
<evidence type="ECO:0000256" key="3">
    <source>
        <dbReference type="ARBA" id="ARBA00022787"/>
    </source>
</evidence>
<dbReference type="FunCoup" id="A0A6P8H6Z2">
    <property type="interactions" value="2504"/>
</dbReference>
<evidence type="ECO:0000256" key="4">
    <source>
        <dbReference type="ARBA" id="ARBA00023764"/>
    </source>
</evidence>
<keyword evidence="3" id="KW-1000">Mitochondrion outer membrane</keyword>
<dbReference type="Gene3D" id="1.25.10.10">
    <property type="entry name" value="Leucine-rich Repeat Variant"/>
    <property type="match status" value="1"/>
</dbReference>
<dbReference type="AlphaFoldDB" id="A0A6P8H6Z2"/>
<keyword evidence="8" id="KW-1185">Reference proteome</keyword>
<evidence type="ECO:0000256" key="2">
    <source>
        <dbReference type="ARBA" id="ARBA00013732"/>
    </source>
</evidence>
<protein>
    <recommendedName>
        <fullName evidence="2">Armadillo repeat-containing protein 1</fullName>
    </recommendedName>
</protein>
<evidence type="ECO:0000256" key="1">
    <source>
        <dbReference type="ARBA" id="ARBA00004294"/>
    </source>
</evidence>
<dbReference type="KEGG" id="aten:116288461"/>
<gene>
    <name evidence="9" type="primary">LOC116288461</name>
</gene>
<dbReference type="RefSeq" id="XP_031551113.1">
    <property type="nucleotide sequence ID" value="XM_031695253.1"/>
</dbReference>
<evidence type="ECO:0000256" key="6">
    <source>
        <dbReference type="PROSITE-ProRule" id="PRU00259"/>
    </source>
</evidence>
<dbReference type="GO" id="GO:0005741">
    <property type="term" value="C:mitochondrial outer membrane"/>
    <property type="evidence" value="ECO:0007669"/>
    <property type="project" value="UniProtKB-SubCell"/>
</dbReference>
<evidence type="ECO:0000313" key="9">
    <source>
        <dbReference type="RefSeq" id="XP_031551113.1"/>
    </source>
</evidence>
<keyword evidence="3" id="KW-0472">Membrane</keyword>
<proteinExistence type="predicted"/>
<dbReference type="PANTHER" id="PTHR46840">
    <property type="entry name" value="ARMADILLO REPEAT-CONTAINING PROTEIN 1"/>
    <property type="match status" value="1"/>
</dbReference>
<reference evidence="9" key="1">
    <citation type="submission" date="2025-08" db="UniProtKB">
        <authorList>
            <consortium name="RefSeq"/>
        </authorList>
    </citation>
    <scope>IDENTIFICATION</scope>
    <source>
        <tissue evidence="9">Tentacle</tissue>
    </source>
</reference>
<accession>A0A6P8H6Z2</accession>
<organism evidence="8 9">
    <name type="scientific">Actinia tenebrosa</name>
    <name type="common">Australian red waratah sea anemone</name>
    <dbReference type="NCBI Taxonomy" id="6105"/>
    <lineage>
        <taxon>Eukaryota</taxon>
        <taxon>Metazoa</taxon>
        <taxon>Cnidaria</taxon>
        <taxon>Anthozoa</taxon>
        <taxon>Hexacorallia</taxon>
        <taxon>Actiniaria</taxon>
        <taxon>Actiniidae</taxon>
        <taxon>Actinia</taxon>
    </lineage>
</organism>
<comment type="subcellular location">
    <subcellularLocation>
        <location evidence="1">Mitochondrion outer membrane</location>
    </subcellularLocation>
</comment>
<comment type="subunit">
    <text evidence="5">Interacts with mitochondrial contact site and cristae organizing system (MICOS) complex components IMMT/MIC60 and MICOS10/MIC10. Interacts with mitochondrial outer membrane sorting assembly machinery (SAM) complex components SAMM50 and MTX1.</text>
</comment>
<dbReference type="Proteomes" id="UP000515163">
    <property type="component" value="Unplaced"/>
</dbReference>